<dbReference type="EMBL" id="BAUT01000064">
    <property type="protein sequence ID" value="GAE27767.1"/>
    <property type="molecule type" value="Genomic_DNA"/>
</dbReference>
<dbReference type="RefSeq" id="WP_034749478.1">
    <property type="nucleotide sequence ID" value="NZ_BAUT01000064.1"/>
</dbReference>
<evidence type="ECO:0000313" key="2">
    <source>
        <dbReference type="EMBL" id="GAE27767.1"/>
    </source>
</evidence>
<name>W4Q6Y4_9BACI</name>
<accession>W4Q6Y4</accession>
<dbReference type="Proteomes" id="UP000018890">
    <property type="component" value="Unassembled WGS sequence"/>
</dbReference>
<sequence>MESRSVGVSALYGIITILLVFLTNSLIASLLMEFLPILVIQPYMFIVSFLAYFLGGFVAASKAQVHSVLVGVLAATGVIGITFLIQLFGYHEFPTGIQVIQWGLFLAFGVAGGCLSQHYGRRNSDEIIENGCG</sequence>
<keyword evidence="1" id="KW-0812">Transmembrane</keyword>
<dbReference type="NCBIfam" id="TIGR04086">
    <property type="entry name" value="TIGR04086_membr"/>
    <property type="match status" value="1"/>
</dbReference>
<feature type="transmembrane region" description="Helical" evidence="1">
    <location>
        <begin position="43"/>
        <end position="61"/>
    </location>
</feature>
<keyword evidence="1" id="KW-0472">Membrane</keyword>
<organism evidence="2 3">
    <name type="scientific">Halalkalibacter wakoensis JCM 9140</name>
    <dbReference type="NCBI Taxonomy" id="1236970"/>
    <lineage>
        <taxon>Bacteria</taxon>
        <taxon>Bacillati</taxon>
        <taxon>Bacillota</taxon>
        <taxon>Bacilli</taxon>
        <taxon>Bacillales</taxon>
        <taxon>Bacillaceae</taxon>
        <taxon>Halalkalibacter</taxon>
    </lineage>
</organism>
<keyword evidence="1" id="KW-1133">Transmembrane helix</keyword>
<feature type="transmembrane region" description="Helical" evidence="1">
    <location>
        <begin position="12"/>
        <end position="31"/>
    </location>
</feature>
<proteinExistence type="predicted"/>
<feature type="transmembrane region" description="Helical" evidence="1">
    <location>
        <begin position="68"/>
        <end position="89"/>
    </location>
</feature>
<evidence type="ECO:0000313" key="3">
    <source>
        <dbReference type="Proteomes" id="UP000018890"/>
    </source>
</evidence>
<feature type="transmembrane region" description="Helical" evidence="1">
    <location>
        <begin position="95"/>
        <end position="115"/>
    </location>
</feature>
<gene>
    <name evidence="2" type="ORF">JCM9140_3925</name>
</gene>
<comment type="caution">
    <text evidence="2">The sequence shown here is derived from an EMBL/GenBank/DDBJ whole genome shotgun (WGS) entry which is preliminary data.</text>
</comment>
<evidence type="ECO:0000256" key="1">
    <source>
        <dbReference type="SAM" id="Phobius"/>
    </source>
</evidence>
<dbReference type="InterPro" id="IPR023804">
    <property type="entry name" value="DUF3792_TM"/>
</dbReference>
<reference evidence="2" key="1">
    <citation type="journal article" date="2014" name="Genome Announc.">
        <title>Draft Genome Sequences of Three Alkaliphilic Bacillus Strains, Bacillus wakoensis JCM 9140T, Bacillus akibai JCM 9157T, and Bacillus hemicellulosilyticus JCM 9152T.</title>
        <authorList>
            <person name="Yuki M."/>
            <person name="Oshima K."/>
            <person name="Suda W."/>
            <person name="Oshida Y."/>
            <person name="Kitamura K."/>
            <person name="Iida T."/>
            <person name="Hattori M."/>
            <person name="Ohkuma M."/>
        </authorList>
    </citation>
    <scope>NUCLEOTIDE SEQUENCE [LARGE SCALE GENOMIC DNA]</scope>
    <source>
        <strain evidence="2">JCM 9140</strain>
    </source>
</reference>
<keyword evidence="3" id="KW-1185">Reference proteome</keyword>
<protein>
    <submittedName>
        <fullName evidence="2">Uncharacterized protein</fullName>
    </submittedName>
</protein>
<dbReference type="AlphaFoldDB" id="W4Q6Y4"/>
<dbReference type="Pfam" id="PF12670">
    <property type="entry name" value="DUF3792"/>
    <property type="match status" value="1"/>
</dbReference>